<dbReference type="Proteomes" id="UP000681967">
    <property type="component" value="Unassembled WGS sequence"/>
</dbReference>
<feature type="transmembrane region" description="Helical" evidence="1">
    <location>
        <begin position="70"/>
        <end position="93"/>
    </location>
</feature>
<dbReference type="AlphaFoldDB" id="A0A8S3KAQ7"/>
<dbReference type="Proteomes" id="UP000676336">
    <property type="component" value="Unassembled WGS sequence"/>
</dbReference>
<keyword evidence="1" id="KW-0472">Membrane</keyword>
<protein>
    <submittedName>
        <fullName evidence="3">Uncharacterized protein</fullName>
    </submittedName>
</protein>
<organism evidence="3 4">
    <name type="scientific">Rotaria magnacalcarata</name>
    <dbReference type="NCBI Taxonomy" id="392030"/>
    <lineage>
        <taxon>Eukaryota</taxon>
        <taxon>Metazoa</taxon>
        <taxon>Spiralia</taxon>
        <taxon>Gnathifera</taxon>
        <taxon>Rotifera</taxon>
        <taxon>Eurotatoria</taxon>
        <taxon>Bdelloidea</taxon>
        <taxon>Philodinida</taxon>
        <taxon>Philodinidae</taxon>
        <taxon>Rotaria</taxon>
    </lineage>
</organism>
<evidence type="ECO:0000313" key="2">
    <source>
        <dbReference type="EMBL" id="CAF5167082.1"/>
    </source>
</evidence>
<gene>
    <name evidence="2" type="ORF">BYL167_LOCUS76247</name>
    <name evidence="3" type="ORF">SMN809_LOCUS85940</name>
</gene>
<dbReference type="EMBL" id="CAJOBI010367853">
    <property type="protein sequence ID" value="CAF5228841.1"/>
    <property type="molecule type" value="Genomic_DNA"/>
</dbReference>
<evidence type="ECO:0000313" key="4">
    <source>
        <dbReference type="Proteomes" id="UP000676336"/>
    </source>
</evidence>
<dbReference type="EMBL" id="CAJOBH010274614">
    <property type="protein sequence ID" value="CAF5167082.1"/>
    <property type="molecule type" value="Genomic_DNA"/>
</dbReference>
<keyword evidence="1" id="KW-1133">Transmembrane helix</keyword>
<keyword evidence="1" id="KW-0812">Transmembrane</keyword>
<sequence length="101" mass="11625">MFASYCWKPSEYLRIFGLRTWVNNLVWITRSMCIFFVLTCIATLLSKVGIKGTTDTGVSKAVFNGADWTVVWTVLFVYSIEVSVFAVFFGQLFKRRKISFV</sequence>
<feature type="transmembrane region" description="Helical" evidence="1">
    <location>
        <begin position="21"/>
        <end position="50"/>
    </location>
</feature>
<evidence type="ECO:0000256" key="1">
    <source>
        <dbReference type="SAM" id="Phobius"/>
    </source>
</evidence>
<accession>A0A8S3KAQ7</accession>
<name>A0A8S3KAQ7_9BILA</name>
<evidence type="ECO:0000313" key="3">
    <source>
        <dbReference type="EMBL" id="CAF5228841.1"/>
    </source>
</evidence>
<reference evidence="3" key="1">
    <citation type="submission" date="2021-02" db="EMBL/GenBank/DDBJ databases">
        <authorList>
            <person name="Nowell W R."/>
        </authorList>
    </citation>
    <scope>NUCLEOTIDE SEQUENCE</scope>
</reference>
<feature type="non-terminal residue" evidence="3">
    <location>
        <position position="1"/>
    </location>
</feature>
<proteinExistence type="predicted"/>
<comment type="caution">
    <text evidence="3">The sequence shown here is derived from an EMBL/GenBank/DDBJ whole genome shotgun (WGS) entry which is preliminary data.</text>
</comment>